<dbReference type="EMBL" id="AACEKM010000015">
    <property type="protein sequence ID" value="EAK2236494.1"/>
    <property type="molecule type" value="Genomic_DNA"/>
</dbReference>
<protein>
    <submittedName>
        <fullName evidence="1">Uncharacterized protein</fullName>
    </submittedName>
</protein>
<dbReference type="NCBIfam" id="NF033894">
    <property type="entry name" value="Eex_IncN"/>
    <property type="match status" value="1"/>
</dbReference>
<dbReference type="RefSeq" id="WP_005023564.1">
    <property type="nucleotide sequence ID" value="NZ_CATQIQ010000015.1"/>
</dbReference>
<dbReference type="AlphaFoldDB" id="A0A5Y5TPC1"/>
<name>A0A5Y5TPC1_CAMCO</name>
<organism evidence="1">
    <name type="scientific">Campylobacter coli</name>
    <dbReference type="NCBI Taxonomy" id="195"/>
    <lineage>
        <taxon>Bacteria</taxon>
        <taxon>Pseudomonadati</taxon>
        <taxon>Campylobacterota</taxon>
        <taxon>Epsilonproteobacteria</taxon>
        <taxon>Campylobacterales</taxon>
        <taxon>Campylobacteraceae</taxon>
        <taxon>Campylobacter</taxon>
    </lineage>
</organism>
<dbReference type="PROSITE" id="PS51257">
    <property type="entry name" value="PROKAR_LIPOPROTEIN"/>
    <property type="match status" value="1"/>
</dbReference>
<accession>A0A5Y5TPC1</accession>
<reference evidence="1" key="1">
    <citation type="submission" date="2018-05" db="EMBL/GenBank/DDBJ databases">
        <authorList>
            <consortium name="NARMS: The National Antimicrobial Resistance Monitoring System"/>
        </authorList>
    </citation>
    <scope>NUCLEOTIDE SEQUENCE</scope>
    <source>
        <strain evidence="1">FSIS1710487</strain>
    </source>
</reference>
<evidence type="ECO:0000313" key="1">
    <source>
        <dbReference type="EMBL" id="EAK2236494.1"/>
    </source>
</evidence>
<comment type="caution">
    <text evidence="1">The sequence shown here is derived from an EMBL/GenBank/DDBJ whole genome shotgun (WGS) entry which is preliminary data.</text>
</comment>
<sequence length="89" mass="9843">MKHFIFGGLLSLGALAFLAGCGDEAKTSDYYKTHIDEAKARVAECKKMEKMNETQQRDCSNAKWAIETNGLENAGSSWGKSNPDALKWK</sequence>
<dbReference type="InterPro" id="IPR047937">
    <property type="entry name" value="Eex_IncN-like"/>
</dbReference>
<proteinExistence type="predicted"/>
<gene>
    <name evidence="1" type="ORF">B4O36_09080</name>
</gene>